<evidence type="ECO:0000313" key="2">
    <source>
        <dbReference type="EMBL" id="ABV36807.1"/>
    </source>
</evidence>
<name>A8FVD4_SHESH</name>
<sequence>MMPINQYGSTDSGLGGAWGGALDFLDLGLNKWAQIEQVNALKDSNPKAQNQLAEVDQQPLPVVHQPAPKPAETMVFGLPQKTVIAGFAVLLVVGLALRGKA</sequence>
<feature type="transmembrane region" description="Helical" evidence="1">
    <location>
        <begin position="78"/>
        <end position="97"/>
    </location>
</feature>
<keyword evidence="3" id="KW-1185">Reference proteome</keyword>
<protein>
    <submittedName>
        <fullName evidence="2">Uncharacterized protein</fullName>
    </submittedName>
</protein>
<gene>
    <name evidence="2" type="ordered locus">Ssed_2198</name>
</gene>
<reference evidence="2 3" key="1">
    <citation type="submission" date="2007-08" db="EMBL/GenBank/DDBJ databases">
        <title>Complete sequence of Shewanella sediminis HAW-EB3.</title>
        <authorList>
            <consortium name="US DOE Joint Genome Institute"/>
            <person name="Copeland A."/>
            <person name="Lucas S."/>
            <person name="Lapidus A."/>
            <person name="Barry K."/>
            <person name="Glavina del Rio T."/>
            <person name="Dalin E."/>
            <person name="Tice H."/>
            <person name="Pitluck S."/>
            <person name="Chertkov O."/>
            <person name="Brettin T."/>
            <person name="Bruce D."/>
            <person name="Detter J.C."/>
            <person name="Han C."/>
            <person name="Schmutz J."/>
            <person name="Larimer F."/>
            <person name="Land M."/>
            <person name="Hauser L."/>
            <person name="Kyrpides N."/>
            <person name="Kim E."/>
            <person name="Zhao J.-S."/>
            <person name="Richardson P."/>
        </authorList>
    </citation>
    <scope>NUCLEOTIDE SEQUENCE [LARGE SCALE GENOMIC DNA]</scope>
    <source>
        <strain evidence="2 3">HAW-EB3</strain>
    </source>
</reference>
<dbReference type="EMBL" id="CP000821">
    <property type="protein sequence ID" value="ABV36807.1"/>
    <property type="molecule type" value="Genomic_DNA"/>
</dbReference>
<accession>A8FVD4</accession>
<dbReference type="eggNOG" id="ENOG5031RRR">
    <property type="taxonomic scope" value="Bacteria"/>
</dbReference>
<proteinExistence type="predicted"/>
<keyword evidence="1" id="KW-0472">Membrane</keyword>
<dbReference type="STRING" id="425104.Ssed_2198"/>
<organism evidence="2 3">
    <name type="scientific">Shewanella sediminis (strain HAW-EB3)</name>
    <dbReference type="NCBI Taxonomy" id="425104"/>
    <lineage>
        <taxon>Bacteria</taxon>
        <taxon>Pseudomonadati</taxon>
        <taxon>Pseudomonadota</taxon>
        <taxon>Gammaproteobacteria</taxon>
        <taxon>Alteromonadales</taxon>
        <taxon>Shewanellaceae</taxon>
        <taxon>Shewanella</taxon>
    </lineage>
</organism>
<dbReference type="HOGENOM" id="CLU_2345104_0_0_6"/>
<dbReference type="Proteomes" id="UP000002015">
    <property type="component" value="Chromosome"/>
</dbReference>
<dbReference type="KEGG" id="sse:Ssed_2198"/>
<keyword evidence="1" id="KW-1133">Transmembrane helix</keyword>
<dbReference type="RefSeq" id="WP_012142542.1">
    <property type="nucleotide sequence ID" value="NC_009831.1"/>
</dbReference>
<dbReference type="AlphaFoldDB" id="A8FVD4"/>
<evidence type="ECO:0000256" key="1">
    <source>
        <dbReference type="SAM" id="Phobius"/>
    </source>
</evidence>
<keyword evidence="1" id="KW-0812">Transmembrane</keyword>
<evidence type="ECO:0000313" key="3">
    <source>
        <dbReference type="Proteomes" id="UP000002015"/>
    </source>
</evidence>
<dbReference type="OrthoDB" id="6300344at2"/>